<dbReference type="CDD" id="cd06578">
    <property type="entry name" value="HemD"/>
    <property type="match status" value="1"/>
</dbReference>
<keyword evidence="13" id="KW-1185">Reference proteome</keyword>
<evidence type="ECO:0000259" key="11">
    <source>
        <dbReference type="Pfam" id="PF02602"/>
    </source>
</evidence>
<comment type="caution">
    <text evidence="12">The sequence shown here is derived from an EMBL/GenBank/DDBJ whole genome shotgun (WGS) entry which is preliminary data.</text>
</comment>
<dbReference type="PANTHER" id="PTHR38042">
    <property type="entry name" value="UROPORPHYRINOGEN-III SYNTHASE, CHLOROPLASTIC"/>
    <property type="match status" value="1"/>
</dbReference>
<reference evidence="12 13" key="1">
    <citation type="journal article" date="2020" name="Microorganisms">
        <title>Osmotic Adaptation and Compatible Solute Biosynthesis of Phototrophic Bacteria as Revealed from Genome Analyses.</title>
        <authorList>
            <person name="Imhoff J.F."/>
            <person name="Rahn T."/>
            <person name="Kunzel S."/>
            <person name="Keller A."/>
            <person name="Neulinger S.C."/>
        </authorList>
    </citation>
    <scope>NUCLEOTIDE SEQUENCE [LARGE SCALE GENOMIC DNA]</scope>
    <source>
        <strain evidence="12 13">DSM 6210</strain>
    </source>
</reference>
<dbReference type="Proteomes" id="UP000748752">
    <property type="component" value="Unassembled WGS sequence"/>
</dbReference>
<feature type="region of interest" description="Disordered" evidence="10">
    <location>
        <begin position="1"/>
        <end position="20"/>
    </location>
</feature>
<evidence type="ECO:0000256" key="3">
    <source>
        <dbReference type="ARBA" id="ARBA00013109"/>
    </source>
</evidence>
<accession>A0ABS1CBK5</accession>
<comment type="similarity">
    <text evidence="2 9">Belongs to the uroporphyrinogen-III synthase family.</text>
</comment>
<gene>
    <name evidence="12" type="ORF">CKO31_00810</name>
</gene>
<evidence type="ECO:0000256" key="5">
    <source>
        <dbReference type="ARBA" id="ARBA00023244"/>
    </source>
</evidence>
<dbReference type="EMBL" id="NRRV01000001">
    <property type="protein sequence ID" value="MBK1629295.1"/>
    <property type="molecule type" value="Genomic_DNA"/>
</dbReference>
<dbReference type="PANTHER" id="PTHR38042:SF1">
    <property type="entry name" value="UROPORPHYRINOGEN-III SYNTHASE, CHLOROPLASTIC"/>
    <property type="match status" value="1"/>
</dbReference>
<evidence type="ECO:0000256" key="6">
    <source>
        <dbReference type="ARBA" id="ARBA00037589"/>
    </source>
</evidence>
<comment type="function">
    <text evidence="6 9">Catalyzes cyclization of the linear tetrapyrrole, hydroxymethylbilane, to the macrocyclic uroporphyrinogen III.</text>
</comment>
<keyword evidence="4 9" id="KW-0456">Lyase</keyword>
<dbReference type="RefSeq" id="WP_200233079.1">
    <property type="nucleotide sequence ID" value="NZ_NRRV01000001.1"/>
</dbReference>
<dbReference type="Pfam" id="PF02602">
    <property type="entry name" value="HEM4"/>
    <property type="match status" value="1"/>
</dbReference>
<dbReference type="Gene3D" id="3.40.50.10090">
    <property type="match status" value="2"/>
</dbReference>
<comment type="catalytic activity">
    <reaction evidence="8 9">
        <text>hydroxymethylbilane = uroporphyrinogen III + H2O</text>
        <dbReference type="Rhea" id="RHEA:18965"/>
        <dbReference type="ChEBI" id="CHEBI:15377"/>
        <dbReference type="ChEBI" id="CHEBI:57308"/>
        <dbReference type="ChEBI" id="CHEBI:57845"/>
        <dbReference type="EC" id="4.2.1.75"/>
    </reaction>
</comment>
<evidence type="ECO:0000313" key="13">
    <source>
        <dbReference type="Proteomes" id="UP000748752"/>
    </source>
</evidence>
<evidence type="ECO:0000256" key="10">
    <source>
        <dbReference type="SAM" id="MobiDB-lite"/>
    </source>
</evidence>
<organism evidence="12 13">
    <name type="scientific">Thiohalocapsa halophila</name>
    <dbReference type="NCBI Taxonomy" id="69359"/>
    <lineage>
        <taxon>Bacteria</taxon>
        <taxon>Pseudomonadati</taxon>
        <taxon>Pseudomonadota</taxon>
        <taxon>Gammaproteobacteria</taxon>
        <taxon>Chromatiales</taxon>
        <taxon>Chromatiaceae</taxon>
        <taxon>Thiohalocapsa</taxon>
    </lineage>
</organism>
<evidence type="ECO:0000256" key="7">
    <source>
        <dbReference type="ARBA" id="ARBA00040167"/>
    </source>
</evidence>
<dbReference type="SUPFAM" id="SSF69618">
    <property type="entry name" value="HemD-like"/>
    <property type="match status" value="1"/>
</dbReference>
<evidence type="ECO:0000256" key="9">
    <source>
        <dbReference type="RuleBase" id="RU366031"/>
    </source>
</evidence>
<evidence type="ECO:0000256" key="2">
    <source>
        <dbReference type="ARBA" id="ARBA00008133"/>
    </source>
</evidence>
<dbReference type="InterPro" id="IPR036108">
    <property type="entry name" value="4pyrrol_syn_uPrphyn_synt_sf"/>
</dbReference>
<feature type="domain" description="Tetrapyrrole biosynthesis uroporphyrinogen III synthase" evidence="11">
    <location>
        <begin position="43"/>
        <end position="261"/>
    </location>
</feature>
<proteinExistence type="inferred from homology"/>
<dbReference type="EC" id="4.2.1.75" evidence="3 9"/>
<name>A0ABS1CBK5_9GAMM</name>
<evidence type="ECO:0000313" key="12">
    <source>
        <dbReference type="EMBL" id="MBK1629295.1"/>
    </source>
</evidence>
<evidence type="ECO:0000256" key="8">
    <source>
        <dbReference type="ARBA" id="ARBA00048617"/>
    </source>
</evidence>
<protein>
    <recommendedName>
        <fullName evidence="7 9">Uroporphyrinogen-III synthase</fullName>
        <ecNumber evidence="3 9">4.2.1.75</ecNumber>
    </recommendedName>
</protein>
<dbReference type="InterPro" id="IPR003754">
    <property type="entry name" value="4pyrrol_synth_uPrphyn_synth"/>
</dbReference>
<keyword evidence="5 9" id="KW-0627">Porphyrin biosynthesis</keyword>
<comment type="pathway">
    <text evidence="1 9">Porphyrin-containing compound metabolism; protoporphyrin-IX biosynthesis; coproporphyrinogen-III from 5-aminolevulinate: step 3/4.</text>
</comment>
<evidence type="ECO:0000256" key="4">
    <source>
        <dbReference type="ARBA" id="ARBA00023239"/>
    </source>
</evidence>
<evidence type="ECO:0000256" key="1">
    <source>
        <dbReference type="ARBA" id="ARBA00004772"/>
    </source>
</evidence>
<dbReference type="InterPro" id="IPR039793">
    <property type="entry name" value="UROS/Hem4"/>
</dbReference>
<sequence length="284" mass="28824">MSERAVPAHGRPGDPSPPPDCDLGGCGVLVTRPAAQAEGLCRLVAAAGGEPVRFPSVEIQPPAAPDAAAALLAARWDLMVFISRNAVEQALRLAPAAHRGEHIQLAAVGRATAKAMQAAGLAPSLVPAAGFDSEALLALPALQQVTGRRVLIVRGEGGRALLGKTLGERGAEVHYAEVYRRGLPAADAGVALAQWRSTLGVVTATSDEVLHNLLALVPAAAHAWLKGLPLAVLSARNAETARGLGFTRLAVAPQPDDAGMLAAVCALAAQASATGREAGGVEPP</sequence>